<gene>
    <name evidence="10" type="ORF">CF386_04645</name>
</gene>
<name>A0A220VDB5_9GAMM</name>
<reference evidence="10 11" key="1">
    <citation type="journal article" date="2016" name="Int. J. Syst. Evol. Microbiol.">
        <title>Paraphotobacterium marinum gen. nov., sp. nov., a member of the family Vibrionaceae, isolated from surface seawater.</title>
        <authorList>
            <person name="Huang Z."/>
            <person name="Dong C."/>
            <person name="Shao Z."/>
        </authorList>
    </citation>
    <scope>NUCLEOTIDE SEQUENCE [LARGE SCALE GENOMIC DNA]</scope>
    <source>
        <strain evidence="10 11">NSCS20N07D</strain>
    </source>
</reference>
<dbReference type="InterPro" id="IPR036259">
    <property type="entry name" value="MFS_trans_sf"/>
</dbReference>
<keyword evidence="3 8" id="KW-0813">Transport</keyword>
<feature type="transmembrane region" description="Helical" evidence="8">
    <location>
        <begin position="367"/>
        <end position="385"/>
    </location>
</feature>
<feature type="transmembrane region" description="Helical" evidence="8">
    <location>
        <begin position="276"/>
        <end position="295"/>
    </location>
</feature>
<dbReference type="RefSeq" id="WP_089073253.1">
    <property type="nucleotide sequence ID" value="NZ_CBCSAM010000001.1"/>
</dbReference>
<keyword evidence="7 8" id="KW-0472">Membrane</keyword>
<keyword evidence="11" id="KW-1185">Reference proteome</keyword>
<dbReference type="GO" id="GO:0042910">
    <property type="term" value="F:xenobiotic transmembrane transporter activity"/>
    <property type="evidence" value="ECO:0007669"/>
    <property type="project" value="InterPro"/>
</dbReference>
<feature type="transmembrane region" description="Helical" evidence="8">
    <location>
        <begin position="341"/>
        <end position="361"/>
    </location>
</feature>
<evidence type="ECO:0000256" key="5">
    <source>
        <dbReference type="ARBA" id="ARBA00022692"/>
    </source>
</evidence>
<keyword evidence="8" id="KW-0997">Cell inner membrane</keyword>
<evidence type="ECO:0000256" key="1">
    <source>
        <dbReference type="ARBA" id="ARBA00004651"/>
    </source>
</evidence>
<feature type="domain" description="Major facilitator superfamily (MFS) profile" evidence="9">
    <location>
        <begin position="1"/>
        <end position="388"/>
    </location>
</feature>
<evidence type="ECO:0000256" key="6">
    <source>
        <dbReference type="ARBA" id="ARBA00022989"/>
    </source>
</evidence>
<dbReference type="InterPro" id="IPR020846">
    <property type="entry name" value="MFS_dom"/>
</dbReference>
<protein>
    <recommendedName>
        <fullName evidence="8">Bcr/CflA family efflux transporter</fullName>
    </recommendedName>
</protein>
<evidence type="ECO:0000256" key="4">
    <source>
        <dbReference type="ARBA" id="ARBA00022475"/>
    </source>
</evidence>
<dbReference type="EMBL" id="CP022355">
    <property type="protein sequence ID" value="ASK78345.1"/>
    <property type="molecule type" value="Genomic_DNA"/>
</dbReference>
<keyword evidence="6 8" id="KW-1133">Transmembrane helix</keyword>
<feature type="transmembrane region" description="Helical" evidence="8">
    <location>
        <begin position="43"/>
        <end position="61"/>
    </location>
</feature>
<evidence type="ECO:0000259" key="9">
    <source>
        <dbReference type="PROSITE" id="PS50850"/>
    </source>
</evidence>
<dbReference type="KEGG" id="pmai:CF386_04645"/>
<comment type="subcellular location">
    <subcellularLocation>
        <location evidence="8">Cell inner membrane</location>
        <topology evidence="8">Multi-pass membrane protein</topology>
    </subcellularLocation>
    <subcellularLocation>
        <location evidence="1">Cell membrane</location>
        <topology evidence="1">Multi-pass membrane protein</topology>
    </subcellularLocation>
</comment>
<feature type="transmembrane region" description="Helical" evidence="8">
    <location>
        <begin position="301"/>
        <end position="320"/>
    </location>
</feature>
<dbReference type="InterPro" id="IPR011701">
    <property type="entry name" value="MFS"/>
</dbReference>
<dbReference type="GO" id="GO:0005886">
    <property type="term" value="C:plasma membrane"/>
    <property type="evidence" value="ECO:0007669"/>
    <property type="project" value="UniProtKB-SubCell"/>
</dbReference>
<feature type="transmembrane region" description="Helical" evidence="8">
    <location>
        <begin position="244"/>
        <end position="264"/>
    </location>
</feature>
<dbReference type="Pfam" id="PF07690">
    <property type="entry name" value="MFS_1"/>
    <property type="match status" value="1"/>
</dbReference>
<evidence type="ECO:0000256" key="2">
    <source>
        <dbReference type="ARBA" id="ARBA00006236"/>
    </source>
</evidence>
<dbReference type="InterPro" id="IPR004812">
    <property type="entry name" value="Efflux_drug-R_Bcr/CmlA"/>
</dbReference>
<feature type="transmembrane region" description="Helical" evidence="8">
    <location>
        <begin position="68"/>
        <end position="87"/>
    </location>
</feature>
<feature type="transmembrane region" description="Helical" evidence="8">
    <location>
        <begin position="207"/>
        <end position="232"/>
    </location>
</feature>
<dbReference type="Proteomes" id="UP000242175">
    <property type="component" value="Chromosome large"/>
</dbReference>
<evidence type="ECO:0000313" key="11">
    <source>
        <dbReference type="Proteomes" id="UP000242175"/>
    </source>
</evidence>
<evidence type="ECO:0000256" key="8">
    <source>
        <dbReference type="RuleBase" id="RU365088"/>
    </source>
</evidence>
<dbReference type="AlphaFoldDB" id="A0A220VDB5"/>
<organism evidence="10 11">
    <name type="scientific">Paraphotobacterium marinum</name>
    <dbReference type="NCBI Taxonomy" id="1755811"/>
    <lineage>
        <taxon>Bacteria</taxon>
        <taxon>Pseudomonadati</taxon>
        <taxon>Pseudomonadota</taxon>
        <taxon>Gammaproteobacteria</taxon>
        <taxon>Vibrionales</taxon>
        <taxon>Vibrionaceae</taxon>
        <taxon>Paraphotobacterium</taxon>
    </lineage>
</organism>
<proteinExistence type="inferred from homology"/>
<comment type="similarity">
    <text evidence="2 8">Belongs to the major facilitator superfamily. Bcr/CmlA family.</text>
</comment>
<dbReference type="OrthoDB" id="9812221at2"/>
<feature type="transmembrane region" description="Helical" evidence="8">
    <location>
        <begin position="93"/>
        <end position="114"/>
    </location>
</feature>
<evidence type="ECO:0000256" key="3">
    <source>
        <dbReference type="ARBA" id="ARBA00022448"/>
    </source>
</evidence>
<feature type="transmembrane region" description="Helical" evidence="8">
    <location>
        <begin position="157"/>
        <end position="175"/>
    </location>
</feature>
<keyword evidence="4" id="KW-1003">Cell membrane</keyword>
<dbReference type="PANTHER" id="PTHR42718">
    <property type="entry name" value="MAJOR FACILITATOR SUPERFAMILY MULTIDRUG TRANSPORTER MFSC"/>
    <property type="match status" value="1"/>
</dbReference>
<evidence type="ECO:0000313" key="10">
    <source>
        <dbReference type="EMBL" id="ASK78345.1"/>
    </source>
</evidence>
<accession>A0A220VDB5</accession>
<dbReference type="PROSITE" id="PS50850">
    <property type="entry name" value="MFS"/>
    <property type="match status" value="1"/>
</dbReference>
<dbReference type="Gene3D" id="1.20.1720.10">
    <property type="entry name" value="Multidrug resistance protein D"/>
    <property type="match status" value="1"/>
</dbReference>
<sequence>MKKISFIIILSTCILGPMGNDMFISSMPEMKSLFNTNHIQWFMSVYLIGLATPQLVVGGLIDQFGKKNILLISLLIFSIASICITMTNNYFILLIIRFLQAIGASAIIPCIISIAKATFKDNKQKLVTVISFIMLGISLIPILAPSIGAWLQFYFNWKGTFFFLFLLSCFYIILIKTKFKEKQKSSTKFDMLLFLNNYATLLKNKQFMVYSLTTACSYAILFSFLGSATLIYSNQYHVSPLLSGNLIGINGLSLFLTGALAPYFSKKLGIDRSVRIATYLLLLGGVSLVIFNTLFINDYLVIVISMLITSLGIGIIRPLAQAGAIHIIDEKMTGSAVSLMNFLTFGFGFTINLILGFIHNINTSDLSLANIILAVSAVLLMSAITHKKHIT</sequence>
<keyword evidence="5 8" id="KW-0812">Transmembrane</keyword>
<evidence type="ECO:0000256" key="7">
    <source>
        <dbReference type="ARBA" id="ARBA00023136"/>
    </source>
</evidence>
<dbReference type="SUPFAM" id="SSF103473">
    <property type="entry name" value="MFS general substrate transporter"/>
    <property type="match status" value="1"/>
</dbReference>
<comment type="caution">
    <text evidence="8">Lacks conserved residue(s) required for the propagation of feature annotation.</text>
</comment>
<feature type="transmembrane region" description="Helical" evidence="8">
    <location>
        <begin position="126"/>
        <end position="151"/>
    </location>
</feature>
<dbReference type="NCBIfam" id="TIGR00710">
    <property type="entry name" value="efflux_Bcr_CflA"/>
    <property type="match status" value="1"/>
</dbReference>
<dbReference type="GO" id="GO:1990961">
    <property type="term" value="P:xenobiotic detoxification by transmembrane export across the plasma membrane"/>
    <property type="evidence" value="ECO:0007669"/>
    <property type="project" value="InterPro"/>
</dbReference>
<dbReference type="PANTHER" id="PTHR42718:SF9">
    <property type="entry name" value="MAJOR FACILITATOR SUPERFAMILY MULTIDRUG TRANSPORTER MFSC"/>
    <property type="match status" value="1"/>
</dbReference>